<evidence type="ECO:0000313" key="4">
    <source>
        <dbReference type="Proteomes" id="UP001374535"/>
    </source>
</evidence>
<keyword evidence="2" id="KW-1133">Transmembrane helix</keyword>
<accession>A0AAQ3NBE3</accession>
<name>A0AAQ3NBE3_VIGMU</name>
<keyword evidence="4" id="KW-1185">Reference proteome</keyword>
<feature type="transmembrane region" description="Helical" evidence="2">
    <location>
        <begin position="45"/>
        <end position="62"/>
    </location>
</feature>
<keyword evidence="2" id="KW-0472">Membrane</keyword>
<proteinExistence type="predicted"/>
<protein>
    <recommendedName>
        <fullName evidence="5">Transmembrane protein</fullName>
    </recommendedName>
</protein>
<reference evidence="3 4" key="1">
    <citation type="journal article" date="2023" name="Life. Sci Alliance">
        <title>Evolutionary insights into 3D genome organization and epigenetic landscape of Vigna mungo.</title>
        <authorList>
            <person name="Junaid A."/>
            <person name="Singh B."/>
            <person name="Bhatia S."/>
        </authorList>
    </citation>
    <scope>NUCLEOTIDE SEQUENCE [LARGE SCALE GENOMIC DNA]</scope>
    <source>
        <strain evidence="3">Urdbean</strain>
    </source>
</reference>
<dbReference type="Proteomes" id="UP001374535">
    <property type="component" value="Chromosome 6"/>
</dbReference>
<evidence type="ECO:0000313" key="3">
    <source>
        <dbReference type="EMBL" id="WVZ05766.1"/>
    </source>
</evidence>
<dbReference type="EMBL" id="CP144695">
    <property type="protein sequence ID" value="WVZ05766.1"/>
    <property type="molecule type" value="Genomic_DNA"/>
</dbReference>
<evidence type="ECO:0008006" key="5">
    <source>
        <dbReference type="Google" id="ProtNLM"/>
    </source>
</evidence>
<feature type="compositionally biased region" description="Basic and acidic residues" evidence="1">
    <location>
        <begin position="13"/>
        <end position="22"/>
    </location>
</feature>
<sequence>MVHYHRSHQPRKPNADSTRDEDSHTIITLDCSTSSYYIKRTRPKLLSFLLLITFLSCCYVFAPLFLPTSFSFSHLCKQPPSLISQGFRFFFFGSVVGFSLC</sequence>
<evidence type="ECO:0000256" key="1">
    <source>
        <dbReference type="SAM" id="MobiDB-lite"/>
    </source>
</evidence>
<evidence type="ECO:0000256" key="2">
    <source>
        <dbReference type="SAM" id="Phobius"/>
    </source>
</evidence>
<dbReference type="AlphaFoldDB" id="A0AAQ3NBE3"/>
<feature type="compositionally biased region" description="Basic residues" evidence="1">
    <location>
        <begin position="1"/>
        <end position="11"/>
    </location>
</feature>
<organism evidence="3 4">
    <name type="scientific">Vigna mungo</name>
    <name type="common">Black gram</name>
    <name type="synonym">Phaseolus mungo</name>
    <dbReference type="NCBI Taxonomy" id="3915"/>
    <lineage>
        <taxon>Eukaryota</taxon>
        <taxon>Viridiplantae</taxon>
        <taxon>Streptophyta</taxon>
        <taxon>Embryophyta</taxon>
        <taxon>Tracheophyta</taxon>
        <taxon>Spermatophyta</taxon>
        <taxon>Magnoliopsida</taxon>
        <taxon>eudicotyledons</taxon>
        <taxon>Gunneridae</taxon>
        <taxon>Pentapetalae</taxon>
        <taxon>rosids</taxon>
        <taxon>fabids</taxon>
        <taxon>Fabales</taxon>
        <taxon>Fabaceae</taxon>
        <taxon>Papilionoideae</taxon>
        <taxon>50 kb inversion clade</taxon>
        <taxon>NPAAA clade</taxon>
        <taxon>indigoferoid/millettioid clade</taxon>
        <taxon>Phaseoleae</taxon>
        <taxon>Vigna</taxon>
    </lineage>
</organism>
<keyword evidence="2" id="KW-0812">Transmembrane</keyword>
<gene>
    <name evidence="3" type="ORF">V8G54_019112</name>
</gene>
<feature type="region of interest" description="Disordered" evidence="1">
    <location>
        <begin position="1"/>
        <end position="22"/>
    </location>
</feature>
<feature type="transmembrane region" description="Helical" evidence="2">
    <location>
        <begin position="82"/>
        <end position="100"/>
    </location>
</feature>